<comment type="caution">
    <text evidence="2">The sequence shown here is derived from an EMBL/GenBank/DDBJ whole genome shotgun (WGS) entry which is preliminary data.</text>
</comment>
<gene>
    <name evidence="2" type="ORF">MVEN_02163800</name>
</gene>
<reference evidence="2" key="1">
    <citation type="submission" date="2020-05" db="EMBL/GenBank/DDBJ databases">
        <title>Mycena genomes resolve the evolution of fungal bioluminescence.</title>
        <authorList>
            <person name="Tsai I.J."/>
        </authorList>
    </citation>
    <scope>NUCLEOTIDE SEQUENCE</scope>
    <source>
        <strain evidence="2">CCC161011</strain>
    </source>
</reference>
<dbReference type="AlphaFoldDB" id="A0A8H6X8I4"/>
<organism evidence="2 3">
    <name type="scientific">Mycena venus</name>
    <dbReference type="NCBI Taxonomy" id="2733690"/>
    <lineage>
        <taxon>Eukaryota</taxon>
        <taxon>Fungi</taxon>
        <taxon>Dikarya</taxon>
        <taxon>Basidiomycota</taxon>
        <taxon>Agaricomycotina</taxon>
        <taxon>Agaricomycetes</taxon>
        <taxon>Agaricomycetidae</taxon>
        <taxon>Agaricales</taxon>
        <taxon>Marasmiineae</taxon>
        <taxon>Mycenaceae</taxon>
        <taxon>Mycena</taxon>
    </lineage>
</organism>
<dbReference type="Proteomes" id="UP000620124">
    <property type="component" value="Unassembled WGS sequence"/>
</dbReference>
<proteinExistence type="predicted"/>
<name>A0A8H6X8I4_9AGAR</name>
<keyword evidence="1" id="KW-1133">Transmembrane helix</keyword>
<evidence type="ECO:0000256" key="1">
    <source>
        <dbReference type="SAM" id="Phobius"/>
    </source>
</evidence>
<evidence type="ECO:0000313" key="2">
    <source>
        <dbReference type="EMBL" id="KAF7336164.1"/>
    </source>
</evidence>
<dbReference type="OrthoDB" id="2997720at2759"/>
<keyword evidence="1" id="KW-0472">Membrane</keyword>
<keyword evidence="1" id="KW-0812">Transmembrane</keyword>
<sequence length="359" mass="38866">MSVLTQNSPTPNFLELAALVVPQRRLGLKCGLRKACPFLPMPLCLGWDTDPTGDDSPSEAMVTGLLLSDIASGATRVVEAPWMHALYRHTCEAYSPGTVVMNLREAGYTSKLGMAHTAILGALVVQMFVVLVFMAHGSTREGALLLAAGIIRILEGVFSWKYPAHRSPRTHSQRFLALHTGMTTKHILVIVHGPPGLARCVNLEDAAVPWRAERTRLQVWFRCAIKMSVWLQRGACMATTANSLLIPSVLLMGTAVNELVAACGNVLPSRHSVVLATEDHILDRLAAACQFANTVSIGFVESILPDSDGSHAAYQWISTALDPGSQLGLPKHAEANTVLQSTLKRRRGHRNDSLGEESL</sequence>
<protein>
    <submittedName>
        <fullName evidence="2">Uncharacterized protein</fullName>
    </submittedName>
</protein>
<dbReference type="EMBL" id="JACAZI010000023">
    <property type="protein sequence ID" value="KAF7336164.1"/>
    <property type="molecule type" value="Genomic_DNA"/>
</dbReference>
<keyword evidence="3" id="KW-1185">Reference proteome</keyword>
<accession>A0A8H6X8I4</accession>
<feature type="transmembrane region" description="Helical" evidence="1">
    <location>
        <begin position="112"/>
        <end position="136"/>
    </location>
</feature>
<evidence type="ECO:0000313" key="3">
    <source>
        <dbReference type="Proteomes" id="UP000620124"/>
    </source>
</evidence>